<keyword evidence="3" id="KW-0589">Pheromone response</keyword>
<evidence type="ECO:0000256" key="10">
    <source>
        <dbReference type="SAM" id="Phobius"/>
    </source>
</evidence>
<dbReference type="InParanoid" id="A0A0D0E8I3"/>
<evidence type="ECO:0000256" key="9">
    <source>
        <dbReference type="ARBA" id="ARBA00023224"/>
    </source>
</evidence>
<accession>A0A0D0E8I3</accession>
<evidence type="ECO:0000256" key="8">
    <source>
        <dbReference type="ARBA" id="ARBA00023170"/>
    </source>
</evidence>
<dbReference type="PRINTS" id="PR00899">
    <property type="entry name" value="GPCRSTE3"/>
</dbReference>
<evidence type="ECO:0000256" key="3">
    <source>
        <dbReference type="ARBA" id="ARBA00022507"/>
    </source>
</evidence>
<dbReference type="FunCoup" id="A0A0D0E8I3">
    <property type="interactions" value="87"/>
</dbReference>
<evidence type="ECO:0000313" key="12">
    <source>
        <dbReference type="Proteomes" id="UP000054538"/>
    </source>
</evidence>
<dbReference type="PANTHER" id="PTHR28097">
    <property type="entry name" value="PHEROMONE A FACTOR RECEPTOR"/>
    <property type="match status" value="1"/>
</dbReference>
<dbReference type="HOGENOM" id="CLU_027592_0_0_1"/>
<evidence type="ECO:0000256" key="2">
    <source>
        <dbReference type="ARBA" id="ARBA00011085"/>
    </source>
</evidence>
<feature type="transmembrane region" description="Helical" evidence="10">
    <location>
        <begin position="154"/>
        <end position="181"/>
    </location>
</feature>
<evidence type="ECO:0000256" key="7">
    <source>
        <dbReference type="ARBA" id="ARBA00023136"/>
    </source>
</evidence>
<dbReference type="GO" id="GO:0005886">
    <property type="term" value="C:plasma membrane"/>
    <property type="evidence" value="ECO:0007669"/>
    <property type="project" value="TreeGrafter"/>
</dbReference>
<comment type="similarity">
    <text evidence="2">Belongs to the G-protein coupled receptor 4 family.</text>
</comment>
<feature type="transmembrane region" description="Helical" evidence="10">
    <location>
        <begin position="110"/>
        <end position="130"/>
    </location>
</feature>
<keyword evidence="7 10" id="KW-0472">Membrane</keyword>
<dbReference type="AlphaFoldDB" id="A0A0D0E8I3"/>
<evidence type="ECO:0000256" key="1">
    <source>
        <dbReference type="ARBA" id="ARBA00004141"/>
    </source>
</evidence>
<proteinExistence type="inferred from homology"/>
<evidence type="ECO:0000313" key="11">
    <source>
        <dbReference type="EMBL" id="KIK94950.1"/>
    </source>
</evidence>
<keyword evidence="4 10" id="KW-0812">Transmembrane</keyword>
<keyword evidence="5 10" id="KW-1133">Transmembrane helix</keyword>
<feature type="transmembrane region" description="Helical" evidence="10">
    <location>
        <begin position="202"/>
        <end position="226"/>
    </location>
</feature>
<dbReference type="OrthoDB" id="2874149at2759"/>
<keyword evidence="12" id="KW-1185">Reference proteome</keyword>
<dbReference type="PRINTS" id="PR00900">
    <property type="entry name" value="PHEROMONEAR"/>
</dbReference>
<dbReference type="InterPro" id="IPR001546">
    <property type="entry name" value="GPCR_Pheromne_A_rcpt"/>
</dbReference>
<dbReference type="GO" id="GO:0004933">
    <property type="term" value="F:mating-type a-factor pheromone receptor activity"/>
    <property type="evidence" value="ECO:0007669"/>
    <property type="project" value="InterPro"/>
</dbReference>
<evidence type="ECO:0000256" key="5">
    <source>
        <dbReference type="ARBA" id="ARBA00022989"/>
    </source>
</evidence>
<comment type="subcellular location">
    <subcellularLocation>
        <location evidence="1">Membrane</location>
        <topology evidence="1">Multi-pass membrane protein</topology>
    </subcellularLocation>
</comment>
<organism evidence="11 12">
    <name type="scientific">Paxillus rubicundulus Ve08.2h10</name>
    <dbReference type="NCBI Taxonomy" id="930991"/>
    <lineage>
        <taxon>Eukaryota</taxon>
        <taxon>Fungi</taxon>
        <taxon>Dikarya</taxon>
        <taxon>Basidiomycota</taxon>
        <taxon>Agaricomycotina</taxon>
        <taxon>Agaricomycetes</taxon>
        <taxon>Agaricomycetidae</taxon>
        <taxon>Boletales</taxon>
        <taxon>Paxilineae</taxon>
        <taxon>Paxillaceae</taxon>
        <taxon>Paxillus</taxon>
    </lineage>
</organism>
<reference evidence="11 12" key="1">
    <citation type="submission" date="2014-04" db="EMBL/GenBank/DDBJ databases">
        <authorList>
            <consortium name="DOE Joint Genome Institute"/>
            <person name="Kuo A."/>
            <person name="Kohler A."/>
            <person name="Jargeat P."/>
            <person name="Nagy L.G."/>
            <person name="Floudas D."/>
            <person name="Copeland A."/>
            <person name="Barry K.W."/>
            <person name="Cichocki N."/>
            <person name="Veneault-Fourrey C."/>
            <person name="LaButti K."/>
            <person name="Lindquist E.A."/>
            <person name="Lipzen A."/>
            <person name="Lundell T."/>
            <person name="Morin E."/>
            <person name="Murat C."/>
            <person name="Sun H."/>
            <person name="Tunlid A."/>
            <person name="Henrissat B."/>
            <person name="Grigoriev I.V."/>
            <person name="Hibbett D.S."/>
            <person name="Martin F."/>
            <person name="Nordberg H.P."/>
            <person name="Cantor M.N."/>
            <person name="Hua S.X."/>
        </authorList>
    </citation>
    <scope>NUCLEOTIDE SEQUENCE [LARGE SCALE GENOMIC DNA]</scope>
    <source>
        <strain evidence="11 12">Ve08.2h10</strain>
    </source>
</reference>
<dbReference type="InterPro" id="IPR001499">
    <property type="entry name" value="GPCR_STE3"/>
</dbReference>
<dbReference type="Pfam" id="PF02076">
    <property type="entry name" value="STE3"/>
    <property type="match status" value="1"/>
</dbReference>
<evidence type="ECO:0000256" key="6">
    <source>
        <dbReference type="ARBA" id="ARBA00023040"/>
    </source>
</evidence>
<dbReference type="EMBL" id="KN825074">
    <property type="protein sequence ID" value="KIK94950.1"/>
    <property type="molecule type" value="Genomic_DNA"/>
</dbReference>
<keyword evidence="9" id="KW-0807">Transducer</keyword>
<keyword evidence="8" id="KW-0675">Receptor</keyword>
<dbReference type="PANTHER" id="PTHR28097:SF1">
    <property type="entry name" value="PHEROMONE A FACTOR RECEPTOR"/>
    <property type="match status" value="1"/>
</dbReference>
<dbReference type="Proteomes" id="UP000054538">
    <property type="component" value="Unassembled WGS sequence"/>
</dbReference>
<feature type="transmembrane region" description="Helical" evidence="10">
    <location>
        <begin position="29"/>
        <end position="50"/>
    </location>
</feature>
<evidence type="ECO:0000256" key="4">
    <source>
        <dbReference type="ARBA" id="ARBA00022692"/>
    </source>
</evidence>
<sequence>MHREFPPVAFLAAALLFLPLPWHWRARNVATLSIIVWLFVLNIIYGVDALIWGNNVNIVATVWCDITTKIIVGANFALPSACLCICIHLERVASVRQAQTTHADKRRRQILEGLMCFGLPMLFMGLHYIVQGHRFDIIEDYGCRPAVYVSVPSIMILFVPPLLMSTVALGFSVAAFIHFMRRRITFSRHLESSRNGLTTSRYFRLMLMSVVEMIWNILVTCFSLWFSMLAYRPWTNWADVHWNFSRIDLYPTLFTPPIVLSSYYLIWWIVPASTFIFVAFFSFGKDAMEEYKACFTWLRRTVLRQTVEDNVVGTSFGSVPVTKYPRTLQLPCPPSLYKPSTTSPSSSKFKEMGDYDRSHVYDDGFTIHSPAPAYQARAIGSVDDLCTPTTPYSLPRLSYRSQVLDISLEDDHHEEPPEPHQMV</sequence>
<dbReference type="CDD" id="cd14966">
    <property type="entry name" value="7tmD_STE3"/>
    <property type="match status" value="1"/>
</dbReference>
<feature type="transmembrane region" description="Helical" evidence="10">
    <location>
        <begin position="6"/>
        <end position="22"/>
    </location>
</feature>
<gene>
    <name evidence="11" type="ORF">PAXRUDRAFT_11742</name>
</gene>
<protein>
    <recommendedName>
        <fullName evidence="13">Pheromone B beta 1 receptor</fullName>
    </recommendedName>
</protein>
<feature type="transmembrane region" description="Helical" evidence="10">
    <location>
        <begin position="263"/>
        <end position="283"/>
    </location>
</feature>
<dbReference type="GO" id="GO:0000750">
    <property type="term" value="P:pheromone-dependent signal transduction involved in conjugation with cellular fusion"/>
    <property type="evidence" value="ECO:0007669"/>
    <property type="project" value="TreeGrafter"/>
</dbReference>
<reference evidence="12" key="2">
    <citation type="submission" date="2015-01" db="EMBL/GenBank/DDBJ databases">
        <title>Evolutionary Origins and Diversification of the Mycorrhizal Mutualists.</title>
        <authorList>
            <consortium name="DOE Joint Genome Institute"/>
            <consortium name="Mycorrhizal Genomics Consortium"/>
            <person name="Kohler A."/>
            <person name="Kuo A."/>
            <person name="Nagy L.G."/>
            <person name="Floudas D."/>
            <person name="Copeland A."/>
            <person name="Barry K.W."/>
            <person name="Cichocki N."/>
            <person name="Veneault-Fourrey C."/>
            <person name="LaButti K."/>
            <person name="Lindquist E.A."/>
            <person name="Lipzen A."/>
            <person name="Lundell T."/>
            <person name="Morin E."/>
            <person name="Murat C."/>
            <person name="Riley R."/>
            <person name="Ohm R."/>
            <person name="Sun H."/>
            <person name="Tunlid A."/>
            <person name="Henrissat B."/>
            <person name="Grigoriev I.V."/>
            <person name="Hibbett D.S."/>
            <person name="Martin F."/>
        </authorList>
    </citation>
    <scope>NUCLEOTIDE SEQUENCE [LARGE SCALE GENOMIC DNA]</scope>
    <source>
        <strain evidence="12">Ve08.2h10</strain>
    </source>
</reference>
<keyword evidence="6" id="KW-0297">G-protein coupled receptor</keyword>
<evidence type="ECO:0008006" key="13">
    <source>
        <dbReference type="Google" id="ProtNLM"/>
    </source>
</evidence>
<name>A0A0D0E8I3_9AGAM</name>
<feature type="transmembrane region" description="Helical" evidence="10">
    <location>
        <begin position="70"/>
        <end position="89"/>
    </location>
</feature>